<protein>
    <submittedName>
        <fullName evidence="1">Uncharacterized protein</fullName>
    </submittedName>
</protein>
<gene>
    <name evidence="1" type="ORF">OFUS_LOCUS18772</name>
</gene>
<dbReference type="Proteomes" id="UP000749559">
    <property type="component" value="Unassembled WGS sequence"/>
</dbReference>
<keyword evidence="2" id="KW-1185">Reference proteome</keyword>
<name>A0A8J1UNG1_OWEFU</name>
<evidence type="ECO:0000313" key="2">
    <source>
        <dbReference type="Proteomes" id="UP000749559"/>
    </source>
</evidence>
<accession>A0A8J1UNG1</accession>
<comment type="caution">
    <text evidence="1">The sequence shown here is derived from an EMBL/GenBank/DDBJ whole genome shotgun (WGS) entry which is preliminary data.</text>
</comment>
<evidence type="ECO:0000313" key="1">
    <source>
        <dbReference type="EMBL" id="CAH1793999.1"/>
    </source>
</evidence>
<dbReference type="AlphaFoldDB" id="A0A8J1UNG1"/>
<proteinExistence type="predicted"/>
<organism evidence="1 2">
    <name type="scientific">Owenia fusiformis</name>
    <name type="common">Polychaete worm</name>
    <dbReference type="NCBI Taxonomy" id="6347"/>
    <lineage>
        <taxon>Eukaryota</taxon>
        <taxon>Metazoa</taxon>
        <taxon>Spiralia</taxon>
        <taxon>Lophotrochozoa</taxon>
        <taxon>Annelida</taxon>
        <taxon>Polychaeta</taxon>
        <taxon>Sedentaria</taxon>
        <taxon>Canalipalpata</taxon>
        <taxon>Sabellida</taxon>
        <taxon>Oweniida</taxon>
        <taxon>Oweniidae</taxon>
        <taxon>Owenia</taxon>
    </lineage>
</organism>
<reference evidence="1" key="1">
    <citation type="submission" date="2022-03" db="EMBL/GenBank/DDBJ databases">
        <authorList>
            <person name="Martin C."/>
        </authorList>
    </citation>
    <scope>NUCLEOTIDE SEQUENCE</scope>
</reference>
<sequence>MGTSFVIAPLKYKDVIRPVQTTAKKMKAKTSHGPRLILVAPAKECNTVDNSICQFVGIRTFPRLYTIEPGLVRDEQIQYNVVDDSDDVPKSETDEINDKEEVLGNVDIATDNMVDNNDVGTKSEMAPTIEKEMEGENNTGASDKADDTLCNKENEIAEDAKKKTKTGLLKKVKNVFRKMKRKFTPTLKPKTSWSIQIPGVHIYTLG</sequence>
<dbReference type="EMBL" id="CAIIXF020000009">
    <property type="protein sequence ID" value="CAH1793999.1"/>
    <property type="molecule type" value="Genomic_DNA"/>
</dbReference>